<evidence type="ECO:0000256" key="3">
    <source>
        <dbReference type="ARBA" id="ARBA00022432"/>
    </source>
</evidence>
<evidence type="ECO:0000256" key="1">
    <source>
        <dbReference type="ARBA" id="ARBA00000148"/>
    </source>
</evidence>
<sequence>MKIIAGNWKMNGTRTGLTEMVHALADVESENTVILCVPYTMLGLESGRVALGAQDTSAHDHGAYTGEVSASMIADTGAKYVIVGHSERRQYHGETNDIVRQKAAVALANGLTPIICVGETMDEKQAGKTMEIIESGVRESIPTDARNVIVAYEPRWAIGAGLTPTDAEIADAHKLIADTLESMGMGGTPILYGASVKGTNAAQIMSIPNVDGVLVGGASLKPDDFIPIITSVK</sequence>
<organism evidence="9 10">
    <name type="scientific">Candidatus Enterousia avistercoris</name>
    <dbReference type="NCBI Taxonomy" id="2840788"/>
    <lineage>
        <taxon>Bacteria</taxon>
        <taxon>Pseudomonadati</taxon>
        <taxon>Pseudomonadota</taxon>
        <taxon>Alphaproteobacteria</taxon>
        <taxon>Candidatus Enterousia</taxon>
    </lineage>
</organism>
<evidence type="ECO:0000313" key="9">
    <source>
        <dbReference type="EMBL" id="MBO8424991.1"/>
    </source>
</evidence>
<dbReference type="GO" id="GO:0019563">
    <property type="term" value="P:glycerol catabolic process"/>
    <property type="evidence" value="ECO:0007669"/>
    <property type="project" value="TreeGrafter"/>
</dbReference>
<comment type="subunit">
    <text evidence="7 8">Homodimer.</text>
</comment>
<feature type="binding site" evidence="7">
    <location>
        <begin position="7"/>
        <end position="9"/>
    </location>
    <ligand>
        <name>substrate</name>
    </ligand>
</feature>
<dbReference type="Gene3D" id="3.20.20.70">
    <property type="entry name" value="Aldolase class I"/>
    <property type="match status" value="1"/>
</dbReference>
<evidence type="ECO:0000256" key="4">
    <source>
        <dbReference type="ARBA" id="ARBA00022490"/>
    </source>
</evidence>
<dbReference type="HAMAP" id="MF_00147_B">
    <property type="entry name" value="TIM_B"/>
    <property type="match status" value="1"/>
</dbReference>
<feature type="binding site" evidence="7">
    <location>
        <position position="159"/>
    </location>
    <ligand>
        <name>substrate</name>
    </ligand>
</feature>
<reference evidence="9" key="1">
    <citation type="submission" date="2020-10" db="EMBL/GenBank/DDBJ databases">
        <authorList>
            <person name="Gilroy R."/>
        </authorList>
    </citation>
    <scope>NUCLEOTIDE SEQUENCE</scope>
    <source>
        <strain evidence="9">8207</strain>
    </source>
</reference>
<evidence type="ECO:0000256" key="7">
    <source>
        <dbReference type="HAMAP-Rule" id="MF_00147"/>
    </source>
</evidence>
<feature type="active site" description="Proton acceptor" evidence="7">
    <location>
        <position position="153"/>
    </location>
</feature>
<name>A0A9D9DDA2_9PROT</name>
<dbReference type="InterPro" id="IPR013785">
    <property type="entry name" value="Aldolase_TIM"/>
</dbReference>
<dbReference type="NCBIfam" id="TIGR00419">
    <property type="entry name" value="tim"/>
    <property type="match status" value="1"/>
</dbReference>
<proteinExistence type="inferred from homology"/>
<evidence type="ECO:0000256" key="5">
    <source>
        <dbReference type="ARBA" id="ARBA00023152"/>
    </source>
</evidence>
<comment type="catalytic activity">
    <reaction evidence="1">
        <text>L-erythrulose 1-phosphate = D-erythrulose 4-phosphate</text>
        <dbReference type="Rhea" id="RHEA:49588"/>
        <dbReference type="ChEBI" id="CHEBI:58002"/>
        <dbReference type="ChEBI" id="CHEBI:90796"/>
        <dbReference type="EC" id="5.3.1.33"/>
    </reaction>
</comment>
<comment type="pathway">
    <text evidence="7 8">Carbohydrate degradation; glycolysis; D-glyceraldehyde 3-phosphate from glycerone phosphate: step 1/1.</text>
</comment>
<dbReference type="SUPFAM" id="SSF51351">
    <property type="entry name" value="Triosephosphate isomerase (TIM)"/>
    <property type="match status" value="1"/>
</dbReference>
<evidence type="ECO:0000256" key="6">
    <source>
        <dbReference type="ARBA" id="ARBA00023235"/>
    </source>
</evidence>
<dbReference type="PROSITE" id="PS51440">
    <property type="entry name" value="TIM_2"/>
    <property type="match status" value="1"/>
</dbReference>
<dbReference type="InterPro" id="IPR022896">
    <property type="entry name" value="TrioseP_Isoase_bac/euk"/>
</dbReference>
<keyword evidence="3 7" id="KW-0312">Gluconeogenesis</keyword>
<dbReference type="EC" id="5.3.1.1" evidence="7 8"/>
<keyword evidence="6 7" id="KW-0413">Isomerase</keyword>
<reference evidence="9" key="2">
    <citation type="journal article" date="2021" name="PeerJ">
        <title>Extensive microbial diversity within the chicken gut microbiome revealed by metagenomics and culture.</title>
        <authorList>
            <person name="Gilroy R."/>
            <person name="Ravi A."/>
            <person name="Getino M."/>
            <person name="Pursley I."/>
            <person name="Horton D.L."/>
            <person name="Alikhan N.F."/>
            <person name="Baker D."/>
            <person name="Gharbi K."/>
            <person name="Hall N."/>
            <person name="Watson M."/>
            <person name="Adriaenssens E.M."/>
            <person name="Foster-Nyarko E."/>
            <person name="Jarju S."/>
            <person name="Secka A."/>
            <person name="Antonio M."/>
            <person name="Oren A."/>
            <person name="Chaudhuri R.R."/>
            <person name="La Ragione R."/>
            <person name="Hildebrand F."/>
            <person name="Pallen M.J."/>
        </authorList>
    </citation>
    <scope>NUCLEOTIDE SEQUENCE</scope>
    <source>
        <strain evidence="9">8207</strain>
    </source>
</reference>
<keyword evidence="4 7" id="KW-0963">Cytoplasm</keyword>
<comment type="catalytic activity">
    <reaction evidence="7 8">
        <text>D-glyceraldehyde 3-phosphate = dihydroxyacetone phosphate</text>
        <dbReference type="Rhea" id="RHEA:18585"/>
        <dbReference type="ChEBI" id="CHEBI:57642"/>
        <dbReference type="ChEBI" id="CHEBI:59776"/>
        <dbReference type="EC" id="5.3.1.1"/>
    </reaction>
</comment>
<accession>A0A9D9DDA2</accession>
<protein>
    <recommendedName>
        <fullName evidence="7 8">Triosephosphate isomerase</fullName>
        <shortName evidence="7">TIM</shortName>
        <shortName evidence="7">TPI</shortName>
        <ecNumber evidence="7 8">5.3.1.1</ecNumber>
    </recommendedName>
    <alternativeName>
        <fullName evidence="7">Triose-phosphate isomerase</fullName>
    </alternativeName>
</protein>
<dbReference type="GO" id="GO:0046166">
    <property type="term" value="P:glyceraldehyde-3-phosphate biosynthetic process"/>
    <property type="evidence" value="ECO:0007669"/>
    <property type="project" value="TreeGrafter"/>
</dbReference>
<dbReference type="GO" id="GO:0004807">
    <property type="term" value="F:triose-phosphate isomerase activity"/>
    <property type="evidence" value="ECO:0007669"/>
    <property type="project" value="UniProtKB-UniRule"/>
</dbReference>
<dbReference type="GO" id="GO:0006094">
    <property type="term" value="P:gluconeogenesis"/>
    <property type="evidence" value="ECO:0007669"/>
    <property type="project" value="UniProtKB-UniRule"/>
</dbReference>
<comment type="caution">
    <text evidence="9">The sequence shown here is derived from an EMBL/GenBank/DDBJ whole genome shotgun (WGS) entry which is preliminary data.</text>
</comment>
<comment type="similarity">
    <text evidence="2 7 8">Belongs to the triosephosphate isomerase family.</text>
</comment>
<gene>
    <name evidence="7" type="primary">tpiA</name>
    <name evidence="9" type="ORF">IAC69_00740</name>
</gene>
<dbReference type="AlphaFoldDB" id="A0A9D9DDA2"/>
<keyword evidence="5 7" id="KW-0324">Glycolysis</keyword>
<dbReference type="CDD" id="cd00311">
    <property type="entry name" value="TIM"/>
    <property type="match status" value="1"/>
</dbReference>
<feature type="binding site" evidence="7">
    <location>
        <position position="195"/>
    </location>
    <ligand>
        <name>substrate</name>
    </ligand>
</feature>
<dbReference type="Pfam" id="PF00121">
    <property type="entry name" value="TIM"/>
    <property type="match status" value="1"/>
</dbReference>
<dbReference type="GO" id="GO:0005829">
    <property type="term" value="C:cytosol"/>
    <property type="evidence" value="ECO:0007669"/>
    <property type="project" value="TreeGrafter"/>
</dbReference>
<comment type="subcellular location">
    <subcellularLocation>
        <location evidence="7 8">Cytoplasm</location>
    </subcellularLocation>
</comment>
<feature type="active site" description="Electrophile" evidence="7">
    <location>
        <position position="85"/>
    </location>
</feature>
<evidence type="ECO:0000256" key="8">
    <source>
        <dbReference type="RuleBase" id="RU363013"/>
    </source>
</evidence>
<dbReference type="PANTHER" id="PTHR21139">
    <property type="entry name" value="TRIOSEPHOSPHATE ISOMERASE"/>
    <property type="match status" value="1"/>
</dbReference>
<comment type="function">
    <text evidence="7">Involved in the gluconeogenesis. Catalyzes stereospecifically the conversion of dihydroxyacetone phosphate (DHAP) to D-glyceraldehyde-3-phosphate (G3P).</text>
</comment>
<feature type="binding site" evidence="7">
    <location>
        <begin position="216"/>
        <end position="217"/>
    </location>
    <ligand>
        <name>substrate</name>
    </ligand>
</feature>
<dbReference type="InterPro" id="IPR035990">
    <property type="entry name" value="TIM_sf"/>
</dbReference>
<evidence type="ECO:0000256" key="2">
    <source>
        <dbReference type="ARBA" id="ARBA00007422"/>
    </source>
</evidence>
<dbReference type="PANTHER" id="PTHR21139:SF42">
    <property type="entry name" value="TRIOSEPHOSPHATE ISOMERASE"/>
    <property type="match status" value="1"/>
</dbReference>
<dbReference type="InterPro" id="IPR000652">
    <property type="entry name" value="Triosephosphate_isomerase"/>
</dbReference>
<dbReference type="EMBL" id="JADINC010000014">
    <property type="protein sequence ID" value="MBO8424991.1"/>
    <property type="molecule type" value="Genomic_DNA"/>
</dbReference>
<comment type="pathway">
    <text evidence="7 8">Carbohydrate biosynthesis; gluconeogenesis.</text>
</comment>
<dbReference type="GO" id="GO:0006096">
    <property type="term" value="P:glycolytic process"/>
    <property type="evidence" value="ECO:0007669"/>
    <property type="project" value="UniProtKB-UniRule"/>
</dbReference>
<dbReference type="Proteomes" id="UP000823630">
    <property type="component" value="Unassembled WGS sequence"/>
</dbReference>
<evidence type="ECO:0000313" key="10">
    <source>
        <dbReference type="Proteomes" id="UP000823630"/>
    </source>
</evidence>